<dbReference type="EMBL" id="CAJJDM010000081">
    <property type="protein sequence ID" value="CAD8087331.1"/>
    <property type="molecule type" value="Genomic_DNA"/>
</dbReference>
<sequence>MYKITPPSQQTYKGPKLQQSPIRQLQNNETLNEDVLQSSSEQYREQLEQMLDLKPSIRNFKQNNNNNKSDLWNTIQQIEKRMQEQEHNLQRVNNEQQEEINKLKSEIKQQKQQYEQEIEEIKYSSRIQSQKPQSSYHSYTPQNTREYSYRSVSNNNLEDLQEKNYLQQIVQDLRQQILVLQQKNYYTPIQNIDNIWEQKFKQLEKQKETELAMKDQHHIERIRNLETQLINQKQSYENELFAIRKILEEINKEDSLLRNQNQQFQKEINSYINQFNILSQQIQQQNQQIQQYQIQIQQLSNQLQQQQPINYQNQNQQLLEFANQLQALTQLLDKKNQECEYYKQRSIQNLQSQQQNPQIISYRQALTPTRQNTLQQSSDSIVFPTLNKQQILQQFQ</sequence>
<keyword evidence="4" id="KW-1185">Reference proteome</keyword>
<feature type="coiled-coil region" evidence="1">
    <location>
        <begin position="75"/>
        <end position="124"/>
    </location>
</feature>
<protein>
    <submittedName>
        <fullName evidence="3">Uncharacterized protein</fullName>
    </submittedName>
</protein>
<gene>
    <name evidence="3" type="ORF">PPRIM_AZ9-3.1.T0780146</name>
</gene>
<feature type="region of interest" description="Disordered" evidence="2">
    <location>
        <begin position="1"/>
        <end position="21"/>
    </location>
</feature>
<organism evidence="3 4">
    <name type="scientific">Paramecium primaurelia</name>
    <dbReference type="NCBI Taxonomy" id="5886"/>
    <lineage>
        <taxon>Eukaryota</taxon>
        <taxon>Sar</taxon>
        <taxon>Alveolata</taxon>
        <taxon>Ciliophora</taxon>
        <taxon>Intramacronucleata</taxon>
        <taxon>Oligohymenophorea</taxon>
        <taxon>Peniculida</taxon>
        <taxon>Parameciidae</taxon>
        <taxon>Paramecium</taxon>
    </lineage>
</organism>
<name>A0A8S1NBF1_PARPR</name>
<keyword evidence="1" id="KW-0175">Coiled coil</keyword>
<dbReference type="OMA" id="DKKNQEC"/>
<feature type="compositionally biased region" description="Polar residues" evidence="2">
    <location>
        <begin position="126"/>
        <end position="149"/>
    </location>
</feature>
<evidence type="ECO:0000256" key="1">
    <source>
        <dbReference type="SAM" id="Coils"/>
    </source>
</evidence>
<accession>A0A8S1NBF1</accession>
<proteinExistence type="predicted"/>
<feature type="region of interest" description="Disordered" evidence="2">
    <location>
        <begin position="124"/>
        <end position="149"/>
    </location>
</feature>
<reference evidence="3" key="1">
    <citation type="submission" date="2021-01" db="EMBL/GenBank/DDBJ databases">
        <authorList>
            <consortium name="Genoscope - CEA"/>
            <person name="William W."/>
        </authorList>
    </citation>
    <scope>NUCLEOTIDE SEQUENCE</scope>
</reference>
<feature type="coiled-coil region" evidence="1">
    <location>
        <begin position="219"/>
        <end position="345"/>
    </location>
</feature>
<dbReference type="AlphaFoldDB" id="A0A8S1NBF1"/>
<evidence type="ECO:0000256" key="2">
    <source>
        <dbReference type="SAM" id="MobiDB-lite"/>
    </source>
</evidence>
<evidence type="ECO:0000313" key="4">
    <source>
        <dbReference type="Proteomes" id="UP000688137"/>
    </source>
</evidence>
<dbReference type="Proteomes" id="UP000688137">
    <property type="component" value="Unassembled WGS sequence"/>
</dbReference>
<comment type="caution">
    <text evidence="3">The sequence shown here is derived from an EMBL/GenBank/DDBJ whole genome shotgun (WGS) entry which is preliminary data.</text>
</comment>
<evidence type="ECO:0000313" key="3">
    <source>
        <dbReference type="EMBL" id="CAD8087331.1"/>
    </source>
</evidence>